<organism evidence="2">
    <name type="scientific">Anguilla anguilla</name>
    <name type="common">European freshwater eel</name>
    <name type="synonym">Muraena anguilla</name>
    <dbReference type="NCBI Taxonomy" id="7936"/>
    <lineage>
        <taxon>Eukaryota</taxon>
        <taxon>Metazoa</taxon>
        <taxon>Chordata</taxon>
        <taxon>Craniata</taxon>
        <taxon>Vertebrata</taxon>
        <taxon>Euteleostomi</taxon>
        <taxon>Actinopterygii</taxon>
        <taxon>Neopterygii</taxon>
        <taxon>Teleostei</taxon>
        <taxon>Anguilliformes</taxon>
        <taxon>Anguillidae</taxon>
        <taxon>Anguilla</taxon>
    </lineage>
</organism>
<keyword evidence="1" id="KW-0812">Transmembrane</keyword>
<dbReference type="EMBL" id="GBXM01021727">
    <property type="protein sequence ID" value="JAH86850.1"/>
    <property type="molecule type" value="Transcribed_RNA"/>
</dbReference>
<keyword evidence="1" id="KW-0472">Membrane</keyword>
<dbReference type="AlphaFoldDB" id="A0A0E9WBC2"/>
<reference evidence="2" key="2">
    <citation type="journal article" date="2015" name="Fish Shellfish Immunol.">
        <title>Early steps in the European eel (Anguilla anguilla)-Vibrio vulnificus interaction in the gills: Role of the RtxA13 toxin.</title>
        <authorList>
            <person name="Callol A."/>
            <person name="Pajuelo D."/>
            <person name="Ebbesson L."/>
            <person name="Teles M."/>
            <person name="MacKenzie S."/>
            <person name="Amaro C."/>
        </authorList>
    </citation>
    <scope>NUCLEOTIDE SEQUENCE</scope>
</reference>
<evidence type="ECO:0000256" key="1">
    <source>
        <dbReference type="SAM" id="Phobius"/>
    </source>
</evidence>
<proteinExistence type="predicted"/>
<name>A0A0E9WBC2_ANGAN</name>
<accession>A0A0E9WBC2</accession>
<sequence length="46" mass="5316">MVLGRCVCTLVASFISIILLFFSTTHAPYMYSNRGYEHLVWIKYGN</sequence>
<feature type="transmembrane region" description="Helical" evidence="1">
    <location>
        <begin position="7"/>
        <end position="31"/>
    </location>
</feature>
<reference evidence="2" key="1">
    <citation type="submission" date="2014-11" db="EMBL/GenBank/DDBJ databases">
        <authorList>
            <person name="Amaro Gonzalez C."/>
        </authorList>
    </citation>
    <scope>NUCLEOTIDE SEQUENCE</scope>
</reference>
<protein>
    <submittedName>
        <fullName evidence="2">Uncharacterized protein</fullName>
    </submittedName>
</protein>
<keyword evidence="1" id="KW-1133">Transmembrane helix</keyword>
<evidence type="ECO:0000313" key="2">
    <source>
        <dbReference type="EMBL" id="JAH86850.1"/>
    </source>
</evidence>